<sequence>MIYFSKYPINPIKNRFVEDIRGQKVNTKNAKYQEKGALSLLKDMSANCSKSLTFILLLEFKQAQFLCWPFSILLLQKFTQQFLVLTKSSQLVSNGRHIQLGSLTQLNLYGGEHCPQKH</sequence>
<dbReference type="InParanoid" id="W7XBQ8"/>
<dbReference type="GeneID" id="24438159"/>
<organism evidence="1 2">
    <name type="scientific">Tetrahymena thermophila (strain SB210)</name>
    <dbReference type="NCBI Taxonomy" id="312017"/>
    <lineage>
        <taxon>Eukaryota</taxon>
        <taxon>Sar</taxon>
        <taxon>Alveolata</taxon>
        <taxon>Ciliophora</taxon>
        <taxon>Intramacronucleata</taxon>
        <taxon>Oligohymenophorea</taxon>
        <taxon>Hymenostomatida</taxon>
        <taxon>Tetrahymenina</taxon>
        <taxon>Tetrahymenidae</taxon>
        <taxon>Tetrahymena</taxon>
    </lineage>
</organism>
<evidence type="ECO:0000313" key="2">
    <source>
        <dbReference type="Proteomes" id="UP000009168"/>
    </source>
</evidence>
<protein>
    <submittedName>
        <fullName evidence="1">Uncharacterized protein</fullName>
    </submittedName>
</protein>
<accession>W7XBQ8</accession>
<dbReference type="RefSeq" id="XP_012653590.1">
    <property type="nucleotide sequence ID" value="XM_012798136.1"/>
</dbReference>
<evidence type="ECO:0000313" key="1">
    <source>
        <dbReference type="EMBL" id="EWS73843.1"/>
    </source>
</evidence>
<dbReference type="Proteomes" id="UP000009168">
    <property type="component" value="Unassembled WGS sequence"/>
</dbReference>
<dbReference type="KEGG" id="tet:TTHERM_000277339"/>
<dbReference type="EMBL" id="GG662656">
    <property type="protein sequence ID" value="EWS73843.1"/>
    <property type="molecule type" value="Genomic_DNA"/>
</dbReference>
<name>W7XBQ8_TETTS</name>
<reference evidence="2" key="1">
    <citation type="journal article" date="2006" name="PLoS Biol.">
        <title>Macronuclear genome sequence of the ciliate Tetrahymena thermophila, a model eukaryote.</title>
        <authorList>
            <person name="Eisen J.A."/>
            <person name="Coyne R.S."/>
            <person name="Wu M."/>
            <person name="Wu D."/>
            <person name="Thiagarajan M."/>
            <person name="Wortman J.R."/>
            <person name="Badger J.H."/>
            <person name="Ren Q."/>
            <person name="Amedeo P."/>
            <person name="Jones K.M."/>
            <person name="Tallon L.J."/>
            <person name="Delcher A.L."/>
            <person name="Salzberg S.L."/>
            <person name="Silva J.C."/>
            <person name="Haas B.J."/>
            <person name="Majoros W.H."/>
            <person name="Farzad M."/>
            <person name="Carlton J.M."/>
            <person name="Smith R.K. Jr."/>
            <person name="Garg J."/>
            <person name="Pearlman R.E."/>
            <person name="Karrer K.M."/>
            <person name="Sun L."/>
            <person name="Manning G."/>
            <person name="Elde N.C."/>
            <person name="Turkewitz A.P."/>
            <person name="Asai D.J."/>
            <person name="Wilkes D.E."/>
            <person name="Wang Y."/>
            <person name="Cai H."/>
            <person name="Collins K."/>
            <person name="Stewart B.A."/>
            <person name="Lee S.R."/>
            <person name="Wilamowska K."/>
            <person name="Weinberg Z."/>
            <person name="Ruzzo W.L."/>
            <person name="Wloga D."/>
            <person name="Gaertig J."/>
            <person name="Frankel J."/>
            <person name="Tsao C.-C."/>
            <person name="Gorovsky M.A."/>
            <person name="Keeling P.J."/>
            <person name="Waller R.F."/>
            <person name="Patron N.J."/>
            <person name="Cherry J.M."/>
            <person name="Stover N.A."/>
            <person name="Krieger C.J."/>
            <person name="del Toro C."/>
            <person name="Ryder H.F."/>
            <person name="Williamson S.C."/>
            <person name="Barbeau R.A."/>
            <person name="Hamilton E.P."/>
            <person name="Orias E."/>
        </authorList>
    </citation>
    <scope>NUCLEOTIDE SEQUENCE [LARGE SCALE GENOMIC DNA]</scope>
    <source>
        <strain evidence="2">SB210</strain>
    </source>
</reference>
<dbReference type="AlphaFoldDB" id="W7XBQ8"/>
<keyword evidence="2" id="KW-1185">Reference proteome</keyword>
<gene>
    <name evidence="1" type="ORF">TTHERM_000277339</name>
</gene>
<proteinExistence type="predicted"/>